<dbReference type="GO" id="GO:0000287">
    <property type="term" value="F:magnesium ion binding"/>
    <property type="evidence" value="ECO:0007669"/>
    <property type="project" value="UniProtKB-UniRule"/>
</dbReference>
<keyword evidence="9 11" id="KW-0413">Isomerase</keyword>
<dbReference type="AlphaFoldDB" id="A0A1M5QAU8"/>
<dbReference type="EMBL" id="FQWY01000031">
    <property type="protein sequence ID" value="SHH10941.1"/>
    <property type="molecule type" value="Genomic_DNA"/>
</dbReference>
<dbReference type="GO" id="GO:0070402">
    <property type="term" value="F:NADPH binding"/>
    <property type="evidence" value="ECO:0007669"/>
    <property type="project" value="UniProtKB-UniRule"/>
</dbReference>
<evidence type="ECO:0000256" key="8">
    <source>
        <dbReference type="ARBA" id="ARBA00023229"/>
    </source>
</evidence>
<evidence type="ECO:0000259" key="12">
    <source>
        <dbReference type="Pfam" id="PF01070"/>
    </source>
</evidence>
<dbReference type="STRING" id="1123382.SAMN02745221_01706"/>
<comment type="subunit">
    <text evidence="10 11">Homooctamer. Dimer of tetramers.</text>
</comment>
<evidence type="ECO:0000256" key="4">
    <source>
        <dbReference type="ARBA" id="ARBA00022643"/>
    </source>
</evidence>
<organism evidence="13 14">
    <name type="scientific">Thermosyntropha lipolytica DSM 11003</name>
    <dbReference type="NCBI Taxonomy" id="1123382"/>
    <lineage>
        <taxon>Bacteria</taxon>
        <taxon>Bacillati</taxon>
        <taxon>Bacillota</taxon>
        <taxon>Clostridia</taxon>
        <taxon>Eubacteriales</taxon>
        <taxon>Syntrophomonadaceae</taxon>
        <taxon>Thermosyntropha</taxon>
    </lineage>
</organism>
<comment type="caution">
    <text evidence="11">Lacks conserved residue(s) required for the propagation of feature annotation.</text>
</comment>
<feature type="binding site" evidence="11">
    <location>
        <begin position="23"/>
        <end position="25"/>
    </location>
    <ligand>
        <name>FMN</name>
        <dbReference type="ChEBI" id="CHEBI:58210"/>
    </ligand>
</feature>
<dbReference type="GO" id="GO:0005737">
    <property type="term" value="C:cytoplasm"/>
    <property type="evidence" value="ECO:0007669"/>
    <property type="project" value="UniProtKB-SubCell"/>
</dbReference>
<dbReference type="GO" id="GO:0010181">
    <property type="term" value="F:FMN binding"/>
    <property type="evidence" value="ECO:0007669"/>
    <property type="project" value="UniProtKB-UniRule"/>
</dbReference>
<accession>A0A1M5QAU8</accession>
<evidence type="ECO:0000256" key="3">
    <source>
        <dbReference type="ARBA" id="ARBA00022630"/>
    </source>
</evidence>
<dbReference type="CDD" id="cd02811">
    <property type="entry name" value="IDI-2_FMN"/>
    <property type="match status" value="1"/>
</dbReference>
<comment type="function">
    <text evidence="11">Involved in the biosynthesis of isoprenoids. Catalyzes the 1,3-allylic rearrangement of the homoallylic substrate isopentenyl (IPP) to its allylic isomer, dimethylallyl diphosphate (DMAPP).</text>
</comment>
<evidence type="ECO:0000313" key="13">
    <source>
        <dbReference type="EMBL" id="SHH10941.1"/>
    </source>
</evidence>
<comment type="cofactor">
    <cofactor evidence="11">
        <name>Mg(2+)</name>
        <dbReference type="ChEBI" id="CHEBI:18420"/>
    </cofactor>
</comment>
<dbReference type="Proteomes" id="UP000242329">
    <property type="component" value="Unassembled WGS sequence"/>
</dbReference>
<dbReference type="HAMAP" id="MF_00354">
    <property type="entry name" value="Idi_2"/>
    <property type="match status" value="1"/>
</dbReference>
<keyword evidence="3 11" id="KW-0285">Flavoprotein</keyword>
<comment type="catalytic activity">
    <reaction evidence="11">
        <text>isopentenyl diphosphate = dimethylallyl diphosphate</text>
        <dbReference type="Rhea" id="RHEA:23284"/>
        <dbReference type="ChEBI" id="CHEBI:57623"/>
        <dbReference type="ChEBI" id="CHEBI:128769"/>
        <dbReference type="EC" id="5.3.3.2"/>
    </reaction>
</comment>
<comment type="subcellular location">
    <subcellularLocation>
        <location evidence="11">Cytoplasm</location>
    </subcellularLocation>
</comment>
<evidence type="ECO:0000256" key="9">
    <source>
        <dbReference type="ARBA" id="ARBA00023235"/>
    </source>
</evidence>
<feature type="binding site" evidence="11">
    <location>
        <begin position="240"/>
        <end position="241"/>
    </location>
    <ligand>
        <name>FMN</name>
        <dbReference type="ChEBI" id="CHEBI:58210"/>
    </ligand>
</feature>
<keyword evidence="5 11" id="KW-0479">Metal-binding</keyword>
<sequence length="309" mass="33005">MEEIDLSCEFLGKKLNLPLVLNAITGGTPRAEDINYHLACIAKKYGMAMAVGSQTISIDDPGSASTFRIVREINPTGVIIANMGAGRPVEDALAAVEMINADALQLHFNVPQELAMREGDRSFKGIIDNVARIVKECPVPVIAKEVGFGFSRESVSLLYGAGVNIIDVGGMGGTNFIVIEDKRGGMFGGELDNWGIPTAQSLAEVLSLGLPLTVIASGGIRTALDAAKALAMGADLVGIAGSFLKVLLREGADVLDNVVANMVYRLKAVFLMTGADNIERIKTRPVIITGRTGEWLKLRGINPEWWARR</sequence>
<evidence type="ECO:0000256" key="11">
    <source>
        <dbReference type="HAMAP-Rule" id="MF_00354"/>
    </source>
</evidence>
<dbReference type="EC" id="5.3.3.2" evidence="11"/>
<dbReference type="PIRSF" id="PIRSF003314">
    <property type="entry name" value="IPP_isomerase"/>
    <property type="match status" value="1"/>
</dbReference>
<feature type="binding site" evidence="11">
    <location>
        <position position="113"/>
    </location>
    <ligand>
        <name>Mg(2+)</name>
        <dbReference type="ChEBI" id="CHEBI:18420"/>
    </ligand>
</feature>
<dbReference type="InterPro" id="IPR011179">
    <property type="entry name" value="IPdP_isomerase"/>
</dbReference>
<dbReference type="NCBIfam" id="TIGR02151">
    <property type="entry name" value="IPP_isom_2"/>
    <property type="match status" value="1"/>
</dbReference>
<dbReference type="Gene3D" id="3.20.20.70">
    <property type="entry name" value="Aldolase class I"/>
    <property type="match status" value="1"/>
</dbReference>
<dbReference type="PANTHER" id="PTHR43665:SF1">
    <property type="entry name" value="ISOPENTENYL-DIPHOSPHATE DELTA-ISOMERASE"/>
    <property type="match status" value="1"/>
</dbReference>
<evidence type="ECO:0000256" key="2">
    <source>
        <dbReference type="ARBA" id="ARBA00022490"/>
    </source>
</evidence>
<dbReference type="Pfam" id="PF01070">
    <property type="entry name" value="FMN_dh"/>
    <property type="match status" value="1"/>
</dbReference>
<dbReference type="PANTHER" id="PTHR43665">
    <property type="entry name" value="ISOPENTENYL-DIPHOSPHATE DELTA-ISOMERASE"/>
    <property type="match status" value="1"/>
</dbReference>
<evidence type="ECO:0000256" key="1">
    <source>
        <dbReference type="ARBA" id="ARBA00001917"/>
    </source>
</evidence>
<feature type="binding site" evidence="11">
    <location>
        <position position="174"/>
    </location>
    <ligand>
        <name>FMN</name>
        <dbReference type="ChEBI" id="CHEBI:58210"/>
    </ligand>
</feature>
<feature type="binding site" evidence="11">
    <location>
        <position position="53"/>
    </location>
    <ligand>
        <name>FMN</name>
        <dbReference type="ChEBI" id="CHEBI:58210"/>
    </ligand>
</feature>
<comment type="similarity">
    <text evidence="11">Belongs to the IPP isomerase type 2 family.</text>
</comment>
<dbReference type="InterPro" id="IPR013785">
    <property type="entry name" value="Aldolase_TIM"/>
</dbReference>
<keyword evidence="6 11" id="KW-0460">Magnesium</keyword>
<evidence type="ECO:0000256" key="6">
    <source>
        <dbReference type="ARBA" id="ARBA00022842"/>
    </source>
</evidence>
<gene>
    <name evidence="11" type="primary">fni</name>
    <name evidence="13" type="ORF">SAMN02745221_01706</name>
</gene>
<comment type="cofactor">
    <cofactor evidence="11">
        <name>NADPH</name>
        <dbReference type="ChEBI" id="CHEBI:57783"/>
    </cofactor>
</comment>
<dbReference type="GO" id="GO:0004452">
    <property type="term" value="F:isopentenyl-diphosphate delta-isomerase activity"/>
    <property type="evidence" value="ECO:0007669"/>
    <property type="project" value="UniProtKB-UniRule"/>
</dbReference>
<feature type="binding site" evidence="11">
    <location>
        <position position="82"/>
    </location>
    <ligand>
        <name>FMN</name>
        <dbReference type="ChEBI" id="CHEBI:58210"/>
    </ligand>
</feature>
<dbReference type="GO" id="GO:0008299">
    <property type="term" value="P:isoprenoid biosynthetic process"/>
    <property type="evidence" value="ECO:0007669"/>
    <property type="project" value="UniProtKB-UniRule"/>
</dbReference>
<dbReference type="GO" id="GO:0016491">
    <property type="term" value="F:oxidoreductase activity"/>
    <property type="evidence" value="ECO:0007669"/>
    <property type="project" value="InterPro"/>
</dbReference>
<feature type="binding site" evidence="11">
    <location>
        <position position="112"/>
    </location>
    <ligand>
        <name>substrate</name>
    </ligand>
</feature>
<keyword evidence="14" id="KW-1185">Reference proteome</keyword>
<reference evidence="14" key="1">
    <citation type="submission" date="2016-11" db="EMBL/GenBank/DDBJ databases">
        <authorList>
            <person name="Varghese N."/>
            <person name="Submissions S."/>
        </authorList>
    </citation>
    <scope>NUCLEOTIDE SEQUENCE [LARGE SCALE GENOMIC DNA]</scope>
    <source>
        <strain evidence="14">DSM 11003</strain>
    </source>
</reference>
<keyword evidence="4 11" id="KW-0288">FMN</keyword>
<dbReference type="InterPro" id="IPR000262">
    <property type="entry name" value="FMN-dep_DH"/>
</dbReference>
<evidence type="ECO:0000256" key="10">
    <source>
        <dbReference type="ARBA" id="ARBA00025810"/>
    </source>
</evidence>
<evidence type="ECO:0000313" key="14">
    <source>
        <dbReference type="Proteomes" id="UP000242329"/>
    </source>
</evidence>
<name>A0A1M5QAU8_9FIRM</name>
<keyword evidence="8 11" id="KW-0414">Isoprene biosynthesis</keyword>
<feature type="domain" description="FMN-dependent dehydrogenase" evidence="12">
    <location>
        <begin position="128"/>
        <end position="283"/>
    </location>
</feature>
<keyword evidence="7 11" id="KW-0521">NADP</keyword>
<feature type="binding site" evidence="11">
    <location>
        <position position="144"/>
    </location>
    <ligand>
        <name>FMN</name>
        <dbReference type="ChEBI" id="CHEBI:58210"/>
    </ligand>
</feature>
<protein>
    <recommendedName>
        <fullName evidence="11">Isopentenyl-diphosphate delta-isomerase</fullName>
        <shortName evidence="11">IPP isomerase</shortName>
        <ecNumber evidence="11">5.3.3.2</ecNumber>
    </recommendedName>
    <alternativeName>
        <fullName evidence="11">Isopentenyl diphosphate:dimethylallyl diphosphate isomerase</fullName>
    </alternativeName>
    <alternativeName>
        <fullName evidence="11">Isopentenyl pyrophosphate isomerase</fullName>
    </alternativeName>
    <alternativeName>
        <fullName evidence="11">Type 2 isopentenyl diphosphate isomerase</fullName>
        <shortName evidence="11">IDI-2</shortName>
    </alternativeName>
</protein>
<dbReference type="SUPFAM" id="SSF51395">
    <property type="entry name" value="FMN-linked oxidoreductases"/>
    <property type="match status" value="1"/>
</dbReference>
<keyword evidence="2 11" id="KW-0963">Cytoplasm</keyword>
<evidence type="ECO:0000256" key="5">
    <source>
        <dbReference type="ARBA" id="ARBA00022723"/>
    </source>
</evidence>
<evidence type="ECO:0000256" key="7">
    <source>
        <dbReference type="ARBA" id="ARBA00022857"/>
    </source>
</evidence>
<comment type="cofactor">
    <cofactor evidence="1 11">
        <name>FMN</name>
        <dbReference type="ChEBI" id="CHEBI:58210"/>
    </cofactor>
</comment>
<feature type="binding site" evidence="11">
    <location>
        <begin position="219"/>
        <end position="221"/>
    </location>
    <ligand>
        <name>FMN</name>
        <dbReference type="ChEBI" id="CHEBI:58210"/>
    </ligand>
</feature>
<proteinExistence type="inferred from homology"/>